<keyword evidence="1" id="KW-0472">Membrane</keyword>
<accession>A6K952</accession>
<reference evidence="3" key="1">
    <citation type="submission" date="2005-09" db="EMBL/GenBank/DDBJ databases">
        <authorList>
            <person name="Mural R.J."/>
            <person name="Li P.W."/>
            <person name="Adams M.D."/>
            <person name="Amanatides P.G."/>
            <person name="Baden-Tillson H."/>
            <person name="Barnstead M."/>
            <person name="Chin S.H."/>
            <person name="Dew I."/>
            <person name="Evans C.A."/>
            <person name="Ferriera S."/>
            <person name="Flanigan M."/>
            <person name="Fosler C."/>
            <person name="Glodek A."/>
            <person name="Gu Z."/>
            <person name="Holt R.A."/>
            <person name="Jennings D."/>
            <person name="Kraft C.L."/>
            <person name="Lu F."/>
            <person name="Nguyen T."/>
            <person name="Nusskern D.R."/>
            <person name="Pfannkoch C.M."/>
            <person name="Sitter C."/>
            <person name="Sutton G.G."/>
            <person name="Venter J.C."/>
            <person name="Wang Z."/>
            <person name="Woodage T."/>
            <person name="Zheng X.H."/>
            <person name="Zhong F."/>
        </authorList>
    </citation>
    <scope>NUCLEOTIDE SEQUENCE [LARGE SCALE GENOMIC DNA]</scope>
    <source>
        <strain>BN</strain>
        <strain evidence="3">Sprague-Dawley</strain>
    </source>
</reference>
<organism evidence="2 3">
    <name type="scientific">Rattus norvegicus</name>
    <name type="common">Rat</name>
    <dbReference type="NCBI Taxonomy" id="10116"/>
    <lineage>
        <taxon>Eukaryota</taxon>
        <taxon>Metazoa</taxon>
        <taxon>Chordata</taxon>
        <taxon>Craniata</taxon>
        <taxon>Vertebrata</taxon>
        <taxon>Euteleostomi</taxon>
        <taxon>Mammalia</taxon>
        <taxon>Eutheria</taxon>
        <taxon>Euarchontoglires</taxon>
        <taxon>Glires</taxon>
        <taxon>Rodentia</taxon>
        <taxon>Myomorpha</taxon>
        <taxon>Muroidea</taxon>
        <taxon>Muridae</taxon>
        <taxon>Murinae</taxon>
        <taxon>Rattus</taxon>
    </lineage>
</organism>
<dbReference type="EMBL" id="CH474029">
    <property type="protein sequence ID" value="EDL89472.1"/>
    <property type="molecule type" value="Genomic_DNA"/>
</dbReference>
<keyword evidence="1" id="KW-1133">Transmembrane helix</keyword>
<feature type="transmembrane region" description="Helical" evidence="1">
    <location>
        <begin position="20"/>
        <end position="42"/>
    </location>
</feature>
<evidence type="ECO:0000256" key="1">
    <source>
        <dbReference type="SAM" id="Phobius"/>
    </source>
</evidence>
<evidence type="ECO:0000313" key="3">
    <source>
        <dbReference type="Proteomes" id="UP000234681"/>
    </source>
</evidence>
<evidence type="ECO:0000313" key="2">
    <source>
        <dbReference type="EMBL" id="EDL89472.1"/>
    </source>
</evidence>
<name>A6K952_RAT</name>
<gene>
    <name evidence="2" type="ORF">rCG_29515</name>
</gene>
<protein>
    <submittedName>
        <fullName evidence="2">RCG29515, isoform CRA_b</fullName>
    </submittedName>
</protein>
<dbReference type="Proteomes" id="UP000234681">
    <property type="component" value="Chromosome 7"/>
</dbReference>
<sequence>MLQLSLSWLGRGPVTVSPWQLLLVVGTSLLLARILAWISAFYDNYCRLRCFPQPPSRHWFWGHLNLVKNNEEGLQLLAEMSHQFQDIHLCWIGIFYPILRLIHPKFIGPILQAPGSSPRITVCSLPFLPALPIPAAATNLTDLGQRLFNVNGGNSTWYGLSEEKEIYWCGV</sequence>
<keyword evidence="1" id="KW-0812">Transmembrane</keyword>
<dbReference type="AlphaFoldDB" id="A6K952"/>
<proteinExistence type="predicted"/>